<dbReference type="EMBL" id="LAZR01013695">
    <property type="protein sequence ID" value="KKM20789.1"/>
    <property type="molecule type" value="Genomic_DNA"/>
</dbReference>
<sequence length="73" mass="8670">MEYIVEGIINYFRRNKASYKVILNGKCTIIKAIRVNKENKFNMVVNNRFHNVVASKTAPRALNLFFLNHRWEL</sequence>
<accession>A0A0F9ILU6</accession>
<evidence type="ECO:0000313" key="1">
    <source>
        <dbReference type="EMBL" id="KKM20789.1"/>
    </source>
</evidence>
<dbReference type="AlphaFoldDB" id="A0A0F9ILU6"/>
<reference evidence="1" key="1">
    <citation type="journal article" date="2015" name="Nature">
        <title>Complex archaea that bridge the gap between prokaryotes and eukaryotes.</title>
        <authorList>
            <person name="Spang A."/>
            <person name="Saw J.H."/>
            <person name="Jorgensen S.L."/>
            <person name="Zaremba-Niedzwiedzka K."/>
            <person name="Martijn J."/>
            <person name="Lind A.E."/>
            <person name="van Eijk R."/>
            <person name="Schleper C."/>
            <person name="Guy L."/>
            <person name="Ettema T.J."/>
        </authorList>
    </citation>
    <scope>NUCLEOTIDE SEQUENCE</scope>
</reference>
<name>A0A0F9ILU6_9ZZZZ</name>
<protein>
    <submittedName>
        <fullName evidence="1">Uncharacterized protein</fullName>
    </submittedName>
</protein>
<organism evidence="1">
    <name type="scientific">marine sediment metagenome</name>
    <dbReference type="NCBI Taxonomy" id="412755"/>
    <lineage>
        <taxon>unclassified sequences</taxon>
        <taxon>metagenomes</taxon>
        <taxon>ecological metagenomes</taxon>
    </lineage>
</organism>
<proteinExistence type="predicted"/>
<gene>
    <name evidence="1" type="ORF">LCGC14_1641880</name>
</gene>
<comment type="caution">
    <text evidence="1">The sequence shown here is derived from an EMBL/GenBank/DDBJ whole genome shotgun (WGS) entry which is preliminary data.</text>
</comment>